<feature type="region of interest" description="Disordered" evidence="1">
    <location>
        <begin position="620"/>
        <end position="671"/>
    </location>
</feature>
<feature type="compositionally biased region" description="Basic and acidic residues" evidence="1">
    <location>
        <begin position="381"/>
        <end position="400"/>
    </location>
</feature>
<feature type="compositionally biased region" description="Polar residues" evidence="1">
    <location>
        <begin position="810"/>
        <end position="819"/>
    </location>
</feature>
<dbReference type="GeneID" id="37195197"/>
<dbReference type="AlphaFoldDB" id="A0A395I784"/>
<dbReference type="Pfam" id="PF07217">
    <property type="entry name" value="Het-C"/>
    <property type="match status" value="1"/>
</dbReference>
<dbReference type="OrthoDB" id="2506204at2759"/>
<dbReference type="InterPro" id="IPR010816">
    <property type="entry name" value="Het-C"/>
</dbReference>
<feature type="compositionally biased region" description="Pro residues" evidence="1">
    <location>
        <begin position="842"/>
        <end position="851"/>
    </location>
</feature>
<evidence type="ECO:0000256" key="1">
    <source>
        <dbReference type="SAM" id="MobiDB-lite"/>
    </source>
</evidence>
<dbReference type="EMBL" id="KZ824273">
    <property type="protein sequence ID" value="RAL14958.1"/>
    <property type="molecule type" value="Genomic_DNA"/>
</dbReference>
<feature type="compositionally biased region" description="Gly residues" evidence="1">
    <location>
        <begin position="854"/>
        <end position="870"/>
    </location>
</feature>
<feature type="compositionally biased region" description="Low complexity" evidence="1">
    <location>
        <begin position="700"/>
        <end position="714"/>
    </location>
</feature>
<evidence type="ECO:0000256" key="2">
    <source>
        <dbReference type="SAM" id="SignalP"/>
    </source>
</evidence>
<feature type="region of interest" description="Disordered" evidence="1">
    <location>
        <begin position="692"/>
        <end position="870"/>
    </location>
</feature>
<dbReference type="RefSeq" id="XP_025554112.1">
    <property type="nucleotide sequence ID" value="XM_025690908.1"/>
</dbReference>
<keyword evidence="2" id="KW-0732">Signal</keyword>
<evidence type="ECO:0000313" key="4">
    <source>
        <dbReference type="Proteomes" id="UP000248961"/>
    </source>
</evidence>
<feature type="region of interest" description="Disordered" evidence="1">
    <location>
        <begin position="338"/>
        <end position="429"/>
    </location>
</feature>
<evidence type="ECO:0000313" key="3">
    <source>
        <dbReference type="EMBL" id="RAL14958.1"/>
    </source>
</evidence>
<dbReference type="PANTHER" id="PTHR14905:SF7">
    <property type="entry name" value="VON WILLEBRAND FACTOR A DOMAIN-CONTAINING PROTEIN 7"/>
    <property type="match status" value="1"/>
</dbReference>
<proteinExistence type="predicted"/>
<feature type="compositionally biased region" description="Polar residues" evidence="1">
    <location>
        <begin position="774"/>
        <end position="783"/>
    </location>
</feature>
<feature type="signal peptide" evidence="2">
    <location>
        <begin position="1"/>
        <end position="28"/>
    </location>
</feature>
<keyword evidence="4" id="KW-1185">Reference proteome</keyword>
<sequence>MAPRLNLGSHALLVLGLLLVLLPAQTYAFGAGNIASISAVEGKNWRHGDIEDMLKTVAFIKGHKWTSTMVKRVYFGNWLRDYSQAMDVGTLKNLPADTIRILVWILSFMTFGYATAEFEVTSDRLGVYRPEEHIDNPKDYADNQDARQYDERLRGPIRQVELDIDSETGMKNYIANEGGDWTTSSGYIKYSLARSIHYGRTYTHGRDKGNEEDLCEALRCLGQGLHTLEDFAAHTNYCELALREMGFKNVFPHTGVNTELNVRGHRVFPLVTGTFGMVDFFHSVLGEATDHFTQSEVNEMDIALGDAQSNSSANALGAFTGLLGNIPGTKDLVAEAEELKRRSEVQESANRGGGAREGYGTSRGLDDDYGSQRSQGFDDFESQRSRGFDDFDSQRSRGFDDYETSSYRAGESARPQSSGGSGGSGLQDFDPNQTIAQIYPILEFRDKVVRKLTSIIEKIPGLETVVEKVTETLTVFIMSLLAPFIRPIINAASKSLQAGSSGVIDASGKHQYEPWTDPDCTDPTHSMLSKDHFANILNEPAGQVASAILRYVAPRVLHAWENINISEEQVLEDCLKVFHHPALRDNRNEAHRTMFEAVESWVQSRSDRGSRLNDILSAEGVRAGKNTGGVPHTHGGGGNASGHSQQQHRPPSSQQQQQQQQSSGLPFDISSLPIPGISNLGNLSSAFSNLGVGGSRNEESAQTESSSYQTSYQSEQREQHSYQSQQQYQGQSQSTYEQSSYHHQSSRPSYADQTSDYEGSYGRPRPQERRPSYPEQSYGSYEQSRPYESRPSYPSQGYDYNGSREESHHYNQSRPSYPSQGYEYGESEGDHHRRHGDHPHHPPGPPHPGPPYGSYGGGYNQGYGSGEYRY</sequence>
<feature type="compositionally biased region" description="Low complexity" evidence="1">
    <location>
        <begin position="721"/>
        <end position="743"/>
    </location>
</feature>
<gene>
    <name evidence="3" type="ORF">BO97DRAFT_261206</name>
</gene>
<dbReference type="STRING" id="1450537.A0A395I784"/>
<dbReference type="PANTHER" id="PTHR14905">
    <property type="entry name" value="NG37"/>
    <property type="match status" value="1"/>
</dbReference>
<dbReference type="VEuPathDB" id="FungiDB:BO97DRAFT_261206"/>
<name>A0A395I784_ASPHC</name>
<feature type="compositionally biased region" description="Polar residues" evidence="1">
    <location>
        <begin position="747"/>
        <end position="757"/>
    </location>
</feature>
<reference evidence="3 4" key="1">
    <citation type="submission" date="2018-02" db="EMBL/GenBank/DDBJ databases">
        <title>The genomes of Aspergillus section Nigri reveals drivers in fungal speciation.</title>
        <authorList>
            <consortium name="DOE Joint Genome Institute"/>
            <person name="Vesth T.C."/>
            <person name="Nybo J."/>
            <person name="Theobald S."/>
            <person name="Brandl J."/>
            <person name="Frisvad J.C."/>
            <person name="Nielsen K.F."/>
            <person name="Lyhne E.K."/>
            <person name="Kogle M.E."/>
            <person name="Kuo A."/>
            <person name="Riley R."/>
            <person name="Clum A."/>
            <person name="Nolan M."/>
            <person name="Lipzen A."/>
            <person name="Salamov A."/>
            <person name="Henrissat B."/>
            <person name="Wiebenga A."/>
            <person name="De vries R.P."/>
            <person name="Grigoriev I.V."/>
            <person name="Mortensen U.H."/>
            <person name="Andersen M.R."/>
            <person name="Baker S.E."/>
        </authorList>
    </citation>
    <scope>NUCLEOTIDE SEQUENCE [LARGE SCALE GENOMIC DNA]</scope>
    <source>
        <strain evidence="3 4">CBS 101889</strain>
    </source>
</reference>
<feature type="chain" id="PRO_5017329877" evidence="2">
    <location>
        <begin position="29"/>
        <end position="870"/>
    </location>
</feature>
<feature type="compositionally biased region" description="Low complexity" evidence="1">
    <location>
        <begin position="784"/>
        <end position="795"/>
    </location>
</feature>
<feature type="compositionally biased region" description="Low complexity" evidence="1">
    <location>
        <begin position="641"/>
        <end position="664"/>
    </location>
</feature>
<protein>
    <submittedName>
        <fullName evidence="3">Het-C-domain-containing protein</fullName>
    </submittedName>
</protein>
<dbReference type="Proteomes" id="UP000248961">
    <property type="component" value="Unassembled WGS sequence"/>
</dbReference>
<dbReference type="InterPro" id="IPR052577">
    <property type="entry name" value="VWA7"/>
</dbReference>
<accession>A0A395I784</accession>
<organism evidence="3 4">
    <name type="scientific">Aspergillus homomorphus (strain CBS 101889)</name>
    <dbReference type="NCBI Taxonomy" id="1450537"/>
    <lineage>
        <taxon>Eukaryota</taxon>
        <taxon>Fungi</taxon>
        <taxon>Dikarya</taxon>
        <taxon>Ascomycota</taxon>
        <taxon>Pezizomycotina</taxon>
        <taxon>Eurotiomycetes</taxon>
        <taxon>Eurotiomycetidae</taxon>
        <taxon>Eurotiales</taxon>
        <taxon>Aspergillaceae</taxon>
        <taxon>Aspergillus</taxon>
        <taxon>Aspergillus subgen. Circumdati</taxon>
    </lineage>
</organism>